<proteinExistence type="predicted"/>
<gene>
    <name evidence="1" type="ORF">PFISCL1PPCAC_11710</name>
</gene>
<reference evidence="1" key="1">
    <citation type="submission" date="2023-10" db="EMBL/GenBank/DDBJ databases">
        <title>Genome assembly of Pristionchus species.</title>
        <authorList>
            <person name="Yoshida K."/>
            <person name="Sommer R.J."/>
        </authorList>
    </citation>
    <scope>NUCLEOTIDE SEQUENCE</scope>
    <source>
        <strain evidence="1">RS5133</strain>
    </source>
</reference>
<feature type="non-terminal residue" evidence="1">
    <location>
        <position position="1"/>
    </location>
</feature>
<organism evidence="1 2">
    <name type="scientific">Pristionchus fissidentatus</name>
    <dbReference type="NCBI Taxonomy" id="1538716"/>
    <lineage>
        <taxon>Eukaryota</taxon>
        <taxon>Metazoa</taxon>
        <taxon>Ecdysozoa</taxon>
        <taxon>Nematoda</taxon>
        <taxon>Chromadorea</taxon>
        <taxon>Rhabditida</taxon>
        <taxon>Rhabditina</taxon>
        <taxon>Diplogasteromorpha</taxon>
        <taxon>Diplogasteroidea</taxon>
        <taxon>Neodiplogasteridae</taxon>
        <taxon>Pristionchus</taxon>
    </lineage>
</organism>
<name>A0AAV5VPY2_9BILA</name>
<comment type="caution">
    <text evidence="1">The sequence shown here is derived from an EMBL/GenBank/DDBJ whole genome shotgun (WGS) entry which is preliminary data.</text>
</comment>
<dbReference type="EMBL" id="BTSY01000003">
    <property type="protein sequence ID" value="GMT20413.1"/>
    <property type="molecule type" value="Genomic_DNA"/>
</dbReference>
<dbReference type="AlphaFoldDB" id="A0AAV5VPY2"/>
<accession>A0AAV5VPY2</accession>
<evidence type="ECO:0000313" key="2">
    <source>
        <dbReference type="Proteomes" id="UP001432322"/>
    </source>
</evidence>
<keyword evidence="2" id="KW-1185">Reference proteome</keyword>
<dbReference type="Proteomes" id="UP001432322">
    <property type="component" value="Unassembled WGS sequence"/>
</dbReference>
<protein>
    <submittedName>
        <fullName evidence="1">Uncharacterized protein</fullName>
    </submittedName>
</protein>
<sequence length="284" mass="33021">VVWIEDCNTKYLTLKCDVPNFNEHQRARARNFLKNSTIKILDTIKVRNTQTMQVFLNILATSSYQQLHFSNIPKFTEESARFANTLMRSTNFKFKLIKIQWYTRGAETEEKDLEFFRSFPSSNSLSLNWNNYMLFQISSIRPPKPEFDSRTLLDIVSRFKNANIFGCFNRITTTTLRQVFQIICDSTGERRIRLNSLTDEKKNVFVQLLKNDGQLENLGAYVNHVGTESYLRFKHVSSGTVMSSCRTNFAYGTRSITFWKCPDGCDLETIDLYSLFDCLQGSID</sequence>
<evidence type="ECO:0000313" key="1">
    <source>
        <dbReference type="EMBL" id="GMT20413.1"/>
    </source>
</evidence>